<name>A0A183T9M7_SCHSO</name>
<feature type="region of interest" description="Disordered" evidence="1">
    <location>
        <begin position="20"/>
        <end position="48"/>
    </location>
</feature>
<dbReference type="Proteomes" id="UP000275846">
    <property type="component" value="Unassembled WGS sequence"/>
</dbReference>
<dbReference type="EMBL" id="UYSU01037864">
    <property type="protein sequence ID" value="VDL99560.1"/>
    <property type="molecule type" value="Genomic_DNA"/>
</dbReference>
<dbReference type="AlphaFoldDB" id="A0A183T9M7"/>
<dbReference type="InterPro" id="IPR021816">
    <property type="entry name" value="DOCK_C/D_N"/>
</dbReference>
<dbReference type="WBParaSite" id="SSLN_0001367801-mRNA-1">
    <property type="protein sequence ID" value="SSLN_0001367801-mRNA-1"/>
    <property type="gene ID" value="SSLN_0001367801"/>
</dbReference>
<evidence type="ECO:0000313" key="4">
    <source>
        <dbReference type="Proteomes" id="UP000275846"/>
    </source>
</evidence>
<dbReference type="OrthoDB" id="6274781at2759"/>
<protein>
    <submittedName>
        <fullName evidence="5">DUF3398 domain-containing protein</fullName>
    </submittedName>
</protein>
<gene>
    <name evidence="3" type="ORF">SSLN_LOCUS13175</name>
</gene>
<sequence>MALPFRGIRARLVVRPGRLRPRLPPASSPNSGLLDYVTTPGSGGEEEERVRWESRCRIRQLGRIKMPLPDTFDILDRVQITCVSEPLDYEQYLVRNKASILNDPHRDLIIFPQDELMIAKFQVLPLKRNTIHPSGCLPASSTLAELSAKSALARQVSADLTSNEWPFLYQPQLIYRGNFSVVPRDRLESLFSSYS</sequence>
<evidence type="ECO:0000256" key="1">
    <source>
        <dbReference type="SAM" id="MobiDB-lite"/>
    </source>
</evidence>
<evidence type="ECO:0000313" key="5">
    <source>
        <dbReference type="WBParaSite" id="SSLN_0001367801-mRNA-1"/>
    </source>
</evidence>
<accession>A0A183T9M7</accession>
<evidence type="ECO:0000313" key="3">
    <source>
        <dbReference type="EMBL" id="VDL99560.1"/>
    </source>
</evidence>
<dbReference type="Pfam" id="PF11878">
    <property type="entry name" value="DOCK_C-D_N"/>
    <property type="match status" value="1"/>
</dbReference>
<reference evidence="5" key="1">
    <citation type="submission" date="2016-06" db="UniProtKB">
        <authorList>
            <consortium name="WormBaseParasite"/>
        </authorList>
    </citation>
    <scope>IDENTIFICATION</scope>
</reference>
<feature type="domain" description="Dedicator of cytokinesis C/D N-terminal" evidence="2">
    <location>
        <begin position="83"/>
        <end position="134"/>
    </location>
</feature>
<reference evidence="3 4" key="2">
    <citation type="submission" date="2018-11" db="EMBL/GenBank/DDBJ databases">
        <authorList>
            <consortium name="Pathogen Informatics"/>
        </authorList>
    </citation>
    <scope>NUCLEOTIDE SEQUENCE [LARGE SCALE GENOMIC DNA]</scope>
    <source>
        <strain evidence="3 4">NST_G2</strain>
    </source>
</reference>
<keyword evidence="4" id="KW-1185">Reference proteome</keyword>
<organism evidence="5">
    <name type="scientific">Schistocephalus solidus</name>
    <name type="common">Tapeworm</name>
    <dbReference type="NCBI Taxonomy" id="70667"/>
    <lineage>
        <taxon>Eukaryota</taxon>
        <taxon>Metazoa</taxon>
        <taxon>Spiralia</taxon>
        <taxon>Lophotrochozoa</taxon>
        <taxon>Platyhelminthes</taxon>
        <taxon>Cestoda</taxon>
        <taxon>Eucestoda</taxon>
        <taxon>Diphyllobothriidea</taxon>
        <taxon>Diphyllobothriidae</taxon>
        <taxon>Schistocephalus</taxon>
    </lineage>
</organism>
<evidence type="ECO:0000259" key="2">
    <source>
        <dbReference type="Pfam" id="PF11878"/>
    </source>
</evidence>
<proteinExistence type="predicted"/>
<dbReference type="STRING" id="70667.A0A183T9M7"/>